<dbReference type="RefSeq" id="WP_249997304.1">
    <property type="nucleotide sequence ID" value="NZ_CP116221.1"/>
</dbReference>
<reference evidence="2 3" key="1">
    <citation type="submission" date="2023-01" db="EMBL/GenBank/DDBJ databases">
        <title>Psychroserpens ponticola sp. nov., isolated from seawater.</title>
        <authorList>
            <person name="Kristyanto S."/>
            <person name="Jung J."/>
            <person name="Kim J.M."/>
            <person name="Jeon C.O."/>
        </authorList>
    </citation>
    <scope>NUCLEOTIDE SEQUENCE [LARGE SCALE GENOMIC DNA]</scope>
    <source>
        <strain evidence="2 3">MSW6</strain>
    </source>
</reference>
<sequence>MTEIITGITIIGFVLAFFSFGIGIYVNLWIYYSDDKSKYPFFPILNPFSFSSYELMLNSMFKMNWKIEGKNEKLKQKSNKLRKFSGIMLLITIGSGILNLIIN</sequence>
<evidence type="ECO:0000256" key="1">
    <source>
        <dbReference type="SAM" id="Phobius"/>
    </source>
</evidence>
<proteinExistence type="predicted"/>
<name>A0ABY7RT35_9FLAO</name>
<keyword evidence="1" id="KW-1133">Transmembrane helix</keyword>
<accession>A0ABY7RT35</accession>
<protein>
    <recommendedName>
        <fullName evidence="4">DUF1761 domain-containing protein</fullName>
    </recommendedName>
</protein>
<evidence type="ECO:0000313" key="3">
    <source>
        <dbReference type="Proteomes" id="UP001202717"/>
    </source>
</evidence>
<dbReference type="Proteomes" id="UP001202717">
    <property type="component" value="Chromosome"/>
</dbReference>
<feature type="transmembrane region" description="Helical" evidence="1">
    <location>
        <begin position="7"/>
        <end position="32"/>
    </location>
</feature>
<keyword evidence="1" id="KW-0472">Membrane</keyword>
<dbReference type="EMBL" id="CP116221">
    <property type="protein sequence ID" value="WCO00278.1"/>
    <property type="molecule type" value="Genomic_DNA"/>
</dbReference>
<feature type="transmembrane region" description="Helical" evidence="1">
    <location>
        <begin position="44"/>
        <end position="63"/>
    </location>
</feature>
<evidence type="ECO:0008006" key="4">
    <source>
        <dbReference type="Google" id="ProtNLM"/>
    </source>
</evidence>
<keyword evidence="1" id="KW-0812">Transmembrane</keyword>
<evidence type="ECO:0000313" key="2">
    <source>
        <dbReference type="EMBL" id="WCO00278.1"/>
    </source>
</evidence>
<keyword evidence="3" id="KW-1185">Reference proteome</keyword>
<feature type="transmembrane region" description="Helical" evidence="1">
    <location>
        <begin position="84"/>
        <end position="102"/>
    </location>
</feature>
<gene>
    <name evidence="2" type="ORF">MUN68_009350</name>
</gene>
<organism evidence="2 3">
    <name type="scientific">Psychroserpens ponticola</name>
    <dbReference type="NCBI Taxonomy" id="2932268"/>
    <lineage>
        <taxon>Bacteria</taxon>
        <taxon>Pseudomonadati</taxon>
        <taxon>Bacteroidota</taxon>
        <taxon>Flavobacteriia</taxon>
        <taxon>Flavobacteriales</taxon>
        <taxon>Flavobacteriaceae</taxon>
        <taxon>Psychroserpens</taxon>
    </lineage>
</organism>